<feature type="region of interest" description="Disordered" evidence="1">
    <location>
        <begin position="258"/>
        <end position="284"/>
    </location>
</feature>
<comment type="caution">
    <text evidence="2">The sequence shown here is derived from an EMBL/GenBank/DDBJ whole genome shotgun (WGS) entry which is preliminary data.</text>
</comment>
<feature type="compositionally biased region" description="Polar residues" evidence="1">
    <location>
        <begin position="275"/>
        <end position="284"/>
    </location>
</feature>
<dbReference type="PANTHER" id="PTHR48462:SF1">
    <property type="entry name" value="PROTEIN, PUTATIVE-RELATED"/>
    <property type="match status" value="1"/>
</dbReference>
<sequence>GFFEDIYGEPAISCNASKEVDIGRDKPLCPIDMLLYSWDEGLDVCVDLTGLSPLTLTGMIDFVPSHVVIEVAQGKHVKYEARCANIGYGFLPFSLSSFGELEKDALEEWGLDSISTSIELMNAVAKINDPQCELLLLHSCTGFGDWQWRLATLPFAFGGLGVYFAGDVLNYAFLASRLQSAELQTKLLRHTDILWDDTRHLTPLEIDQVAYMILNEFYRAVVTPLGSGNVMVVFGYRILTWEVVTGLMQKAMKMSDTEEEVKEEEAIGKQEVSPPVSNQVEATT</sequence>
<organism evidence="2 3">
    <name type="scientific">Tanacetum coccineum</name>
    <dbReference type="NCBI Taxonomy" id="301880"/>
    <lineage>
        <taxon>Eukaryota</taxon>
        <taxon>Viridiplantae</taxon>
        <taxon>Streptophyta</taxon>
        <taxon>Embryophyta</taxon>
        <taxon>Tracheophyta</taxon>
        <taxon>Spermatophyta</taxon>
        <taxon>Magnoliopsida</taxon>
        <taxon>eudicotyledons</taxon>
        <taxon>Gunneridae</taxon>
        <taxon>Pentapetalae</taxon>
        <taxon>asterids</taxon>
        <taxon>campanulids</taxon>
        <taxon>Asterales</taxon>
        <taxon>Asteraceae</taxon>
        <taxon>Asteroideae</taxon>
        <taxon>Anthemideae</taxon>
        <taxon>Anthemidinae</taxon>
        <taxon>Tanacetum</taxon>
    </lineage>
</organism>
<accession>A0ABQ5CQT6</accession>
<dbReference type="Proteomes" id="UP001151760">
    <property type="component" value="Unassembled WGS sequence"/>
</dbReference>
<feature type="non-terminal residue" evidence="2">
    <location>
        <position position="1"/>
    </location>
</feature>
<proteinExistence type="predicted"/>
<reference evidence="2" key="2">
    <citation type="submission" date="2022-01" db="EMBL/GenBank/DDBJ databases">
        <authorList>
            <person name="Yamashiro T."/>
            <person name="Shiraishi A."/>
            <person name="Satake H."/>
            <person name="Nakayama K."/>
        </authorList>
    </citation>
    <scope>NUCLEOTIDE SEQUENCE</scope>
</reference>
<keyword evidence="3" id="KW-1185">Reference proteome</keyword>
<evidence type="ECO:0000313" key="2">
    <source>
        <dbReference type="EMBL" id="GJT28231.1"/>
    </source>
</evidence>
<dbReference type="PANTHER" id="PTHR48462">
    <property type="entry name" value="PROTEIN, PUTATIVE-RELATED"/>
    <property type="match status" value="1"/>
</dbReference>
<evidence type="ECO:0000313" key="3">
    <source>
        <dbReference type="Proteomes" id="UP001151760"/>
    </source>
</evidence>
<dbReference type="EMBL" id="BQNB010014443">
    <property type="protein sequence ID" value="GJT28231.1"/>
    <property type="molecule type" value="Genomic_DNA"/>
</dbReference>
<evidence type="ECO:0000256" key="1">
    <source>
        <dbReference type="SAM" id="MobiDB-lite"/>
    </source>
</evidence>
<name>A0ABQ5CQT6_9ASTR</name>
<protein>
    <submittedName>
        <fullName evidence="2">Uncharacterized protein</fullName>
    </submittedName>
</protein>
<reference evidence="2" key="1">
    <citation type="journal article" date="2022" name="Int. J. Mol. Sci.">
        <title>Draft Genome of Tanacetum Coccineum: Genomic Comparison of Closely Related Tanacetum-Family Plants.</title>
        <authorList>
            <person name="Yamashiro T."/>
            <person name="Shiraishi A."/>
            <person name="Nakayama K."/>
            <person name="Satake H."/>
        </authorList>
    </citation>
    <scope>NUCLEOTIDE SEQUENCE</scope>
</reference>
<gene>
    <name evidence="2" type="ORF">Tco_0908506</name>
</gene>